<dbReference type="PANTHER" id="PTHR12993:SF11">
    <property type="entry name" value="N-ACETYLGLUCOSAMINYL-PHOSPHATIDYLINOSITOL DE-N-ACETYLASE"/>
    <property type="match status" value="1"/>
</dbReference>
<dbReference type="AlphaFoldDB" id="A0A845L7J4"/>
<name>A0A845L7J4_HELGE</name>
<proteinExistence type="predicted"/>
<dbReference type="GO" id="GO:0016811">
    <property type="term" value="F:hydrolase activity, acting on carbon-nitrogen (but not peptide) bonds, in linear amides"/>
    <property type="evidence" value="ECO:0007669"/>
    <property type="project" value="TreeGrafter"/>
</dbReference>
<dbReference type="Gene3D" id="3.40.50.10320">
    <property type="entry name" value="LmbE-like"/>
    <property type="match status" value="1"/>
</dbReference>
<evidence type="ECO:0008006" key="3">
    <source>
        <dbReference type="Google" id="ProtNLM"/>
    </source>
</evidence>
<dbReference type="InterPro" id="IPR003737">
    <property type="entry name" value="GlcNAc_PI_deacetylase-related"/>
</dbReference>
<evidence type="ECO:0000313" key="2">
    <source>
        <dbReference type="Proteomes" id="UP000471031"/>
    </source>
</evidence>
<gene>
    <name evidence="1" type="ORF">GTO89_06495</name>
</gene>
<dbReference type="Pfam" id="PF02585">
    <property type="entry name" value="PIG-L"/>
    <property type="match status" value="1"/>
</dbReference>
<accession>A0A845L7J4</accession>
<dbReference type="Proteomes" id="UP000471031">
    <property type="component" value="Unassembled WGS sequence"/>
</dbReference>
<dbReference type="InterPro" id="IPR024078">
    <property type="entry name" value="LmbE-like_dom_sf"/>
</dbReference>
<evidence type="ECO:0000313" key="1">
    <source>
        <dbReference type="EMBL" id="MZP42687.1"/>
    </source>
</evidence>
<dbReference type="OrthoDB" id="9815144at2"/>
<dbReference type="SUPFAM" id="SSF102588">
    <property type="entry name" value="LmbE-like"/>
    <property type="match status" value="1"/>
</dbReference>
<dbReference type="EMBL" id="WXEX01000004">
    <property type="protein sequence ID" value="MZP42687.1"/>
    <property type="molecule type" value="Genomic_DNA"/>
</dbReference>
<dbReference type="RefSeq" id="WP_161261239.1">
    <property type="nucleotide sequence ID" value="NZ_JAFBDC010000003.1"/>
</dbReference>
<reference evidence="1 2" key="1">
    <citation type="submission" date="2020-01" db="EMBL/GenBank/DDBJ databases">
        <title>Whole genome sequence of Heliobacterium gestii DSM 11169.</title>
        <authorList>
            <person name="Kyndt J.A."/>
            <person name="Meyer T.E."/>
        </authorList>
    </citation>
    <scope>NUCLEOTIDE SEQUENCE [LARGE SCALE GENOMIC DNA]</scope>
    <source>
        <strain evidence="1 2">DSM 11169</strain>
    </source>
</reference>
<dbReference type="PANTHER" id="PTHR12993">
    <property type="entry name" value="N-ACETYLGLUCOSAMINYL-PHOSPHATIDYLINOSITOL DE-N-ACETYLASE-RELATED"/>
    <property type="match status" value="1"/>
</dbReference>
<keyword evidence="2" id="KW-1185">Reference proteome</keyword>
<organism evidence="1 2">
    <name type="scientific">Heliomicrobium gestii</name>
    <name type="common">Heliobacterium gestii</name>
    <dbReference type="NCBI Taxonomy" id="2699"/>
    <lineage>
        <taxon>Bacteria</taxon>
        <taxon>Bacillati</taxon>
        <taxon>Bacillota</taxon>
        <taxon>Clostridia</taxon>
        <taxon>Eubacteriales</taxon>
        <taxon>Heliobacteriaceae</taxon>
        <taxon>Heliomicrobium</taxon>
    </lineage>
</organism>
<protein>
    <recommendedName>
        <fullName evidence="3">PIG-L family deacetylase</fullName>
    </recommendedName>
</protein>
<comment type="caution">
    <text evidence="1">The sequence shown here is derived from an EMBL/GenBank/DDBJ whole genome shotgun (WGS) entry which is preliminary data.</text>
</comment>
<sequence length="322" mass="35367">MIETGRLMAILAHPDDESFCIGGTLAKYAAQGVETTLICATRGEAGKCGEPPICRPDELGSVREAELRRAAEVLQIGRVEFLPYRDKELNGVDEKEIVARLVGLIRRHRPQVLITFGPDGLTCHPDHVAISRFATAAACLAPAHWAYPEEGAPWRPGRFFYTGMPCSYINAFGVSHCVPRADSEVSAAIPVGPYLRQKRAAIRCHRTQSRCIRELERLTDPTIRSGERMRHRDWEFFFDPFAPTGAIVDDLFETPQAQSTGADWPVGASATTKHSADDSVRTYPEADFATWPCATIHSPSAGCVAAHGSPRSRQPLAWTATQ</sequence>